<dbReference type="PANTHER" id="PTHR36121:SF1">
    <property type="entry name" value="PROTEIN SXY"/>
    <property type="match status" value="1"/>
</dbReference>
<feature type="domain" description="TfoX N-terminal" evidence="2">
    <location>
        <begin position="13"/>
        <end position="104"/>
    </location>
</feature>
<dbReference type="EMBL" id="JACEZS010000003">
    <property type="protein sequence ID" value="MBA5604885.1"/>
    <property type="molecule type" value="Genomic_DNA"/>
</dbReference>
<evidence type="ECO:0000313" key="4">
    <source>
        <dbReference type="Proteomes" id="UP000566711"/>
    </source>
</evidence>
<sequence length="132" mass="14598">MVSPDFLSYLADVLAPLGSVRSKRMFGGVGIYIDELFCAIIDDDCLYFKADADNEAQFLAARCAPFTYQKQGEVCALRYYRVPDAAMDDASDMLRWARLGMAAALRKQAQPQAKKKKSATTGTTRRPARADS</sequence>
<dbReference type="PANTHER" id="PTHR36121">
    <property type="entry name" value="PROTEIN SXY"/>
    <property type="match status" value="1"/>
</dbReference>
<comment type="caution">
    <text evidence="3">The sequence shown here is derived from an EMBL/GenBank/DDBJ whole genome shotgun (WGS) entry which is preliminary data.</text>
</comment>
<dbReference type="InterPro" id="IPR047525">
    <property type="entry name" value="TfoX-like"/>
</dbReference>
<dbReference type="SUPFAM" id="SSF159894">
    <property type="entry name" value="YgaC/TfoX-N like"/>
    <property type="match status" value="1"/>
</dbReference>
<evidence type="ECO:0000256" key="1">
    <source>
        <dbReference type="SAM" id="MobiDB-lite"/>
    </source>
</evidence>
<dbReference type="Proteomes" id="UP000566711">
    <property type="component" value="Unassembled WGS sequence"/>
</dbReference>
<feature type="region of interest" description="Disordered" evidence="1">
    <location>
        <begin position="106"/>
        <end position="132"/>
    </location>
</feature>
<accession>A0A7W2EFT1</accession>
<dbReference type="Gene3D" id="3.30.1460.30">
    <property type="entry name" value="YgaC/TfoX-N like chaperone"/>
    <property type="match status" value="1"/>
</dbReference>
<gene>
    <name evidence="3" type="ORF">H3H36_05855</name>
</gene>
<keyword evidence="4" id="KW-1185">Reference proteome</keyword>
<organism evidence="3 4">
    <name type="scientific">Rugamonas fusca</name>
    <dbReference type="NCBI Taxonomy" id="2758568"/>
    <lineage>
        <taxon>Bacteria</taxon>
        <taxon>Pseudomonadati</taxon>
        <taxon>Pseudomonadota</taxon>
        <taxon>Betaproteobacteria</taxon>
        <taxon>Burkholderiales</taxon>
        <taxon>Oxalobacteraceae</taxon>
        <taxon>Telluria group</taxon>
        <taxon>Rugamonas</taxon>
    </lineage>
</organism>
<protein>
    <submittedName>
        <fullName evidence="3">TfoX/Sxy family protein</fullName>
    </submittedName>
</protein>
<dbReference type="InterPro" id="IPR007076">
    <property type="entry name" value="TfoX_N"/>
</dbReference>
<dbReference type="RefSeq" id="WP_182215117.1">
    <property type="nucleotide sequence ID" value="NZ_JACEZS010000003.1"/>
</dbReference>
<proteinExistence type="predicted"/>
<name>A0A7W2EFT1_9BURK</name>
<evidence type="ECO:0000259" key="2">
    <source>
        <dbReference type="Pfam" id="PF04993"/>
    </source>
</evidence>
<reference evidence="3 4" key="1">
    <citation type="submission" date="2020-07" db="EMBL/GenBank/DDBJ databases">
        <title>Novel species isolated from subtropical streams in China.</title>
        <authorList>
            <person name="Lu H."/>
        </authorList>
    </citation>
    <scope>NUCLEOTIDE SEQUENCE [LARGE SCALE GENOMIC DNA]</scope>
    <source>
        <strain evidence="3 4">FT3S</strain>
    </source>
</reference>
<dbReference type="Pfam" id="PF04993">
    <property type="entry name" value="TfoX_N"/>
    <property type="match status" value="1"/>
</dbReference>
<evidence type="ECO:0000313" key="3">
    <source>
        <dbReference type="EMBL" id="MBA5604885.1"/>
    </source>
</evidence>
<dbReference type="AlphaFoldDB" id="A0A7W2EFT1"/>